<dbReference type="GO" id="GO:0070991">
    <property type="term" value="F:medium-chain fatty acyl-CoA dehydrogenase activity"/>
    <property type="evidence" value="ECO:0007669"/>
    <property type="project" value="UniProtKB-EC"/>
</dbReference>
<keyword evidence="11 15" id="KW-0560">Oxidoreductase</keyword>
<dbReference type="InterPro" id="IPR036250">
    <property type="entry name" value="AcylCo_DH-like_C"/>
</dbReference>
<keyword evidence="10" id="KW-0809">Transit peptide</keyword>
<dbReference type="GO" id="GO:0006631">
    <property type="term" value="P:fatty acid metabolic process"/>
    <property type="evidence" value="ECO:0007669"/>
    <property type="project" value="UniProtKB-KW"/>
</dbReference>
<gene>
    <name evidence="20" type="ORF">V1477_012194</name>
</gene>
<dbReference type="PROSITE" id="PS00072">
    <property type="entry name" value="ACYL_COA_DH_1"/>
    <property type="match status" value="1"/>
</dbReference>
<comment type="pathway">
    <text evidence="3">Lipid metabolism; mitochondrial fatty acid beta-oxidation.</text>
</comment>
<feature type="compositionally biased region" description="Low complexity" evidence="16">
    <location>
        <begin position="469"/>
        <end position="505"/>
    </location>
</feature>
<dbReference type="FunFam" id="2.40.110.10:FF:000007">
    <property type="entry name" value="Medium-chain specific acyl-CoA dehydrogenase, mitochondrial"/>
    <property type="match status" value="1"/>
</dbReference>
<evidence type="ECO:0000256" key="5">
    <source>
        <dbReference type="ARBA" id="ARBA00012033"/>
    </source>
</evidence>
<dbReference type="Gene3D" id="1.10.540.10">
    <property type="entry name" value="Acyl-CoA dehydrogenase/oxidase, N-terminal domain"/>
    <property type="match status" value="1"/>
</dbReference>
<dbReference type="Pfam" id="PF02771">
    <property type="entry name" value="Acyl-CoA_dh_N"/>
    <property type="match status" value="1"/>
</dbReference>
<dbReference type="EC" id="1.3.8.7" evidence="5"/>
<feature type="region of interest" description="Disordered" evidence="16">
    <location>
        <begin position="518"/>
        <end position="554"/>
    </location>
</feature>
<feature type="region of interest" description="Disordered" evidence="16">
    <location>
        <begin position="442"/>
        <end position="505"/>
    </location>
</feature>
<dbReference type="InterPro" id="IPR046373">
    <property type="entry name" value="Acyl-CoA_Oxase/DH_mid-dom_sf"/>
</dbReference>
<evidence type="ECO:0000256" key="9">
    <source>
        <dbReference type="ARBA" id="ARBA00022832"/>
    </source>
</evidence>
<dbReference type="InterPro" id="IPR006089">
    <property type="entry name" value="Acyl-CoA_DH_CS"/>
</dbReference>
<dbReference type="InterPro" id="IPR013786">
    <property type="entry name" value="AcylCoA_DH/ox_N"/>
</dbReference>
<dbReference type="FunFam" id="1.20.140.10:FF:000011">
    <property type="entry name" value="Medium-chain specific acyl-CoA dehydrogenase, mitochondrial"/>
    <property type="match status" value="1"/>
</dbReference>
<evidence type="ECO:0000256" key="10">
    <source>
        <dbReference type="ARBA" id="ARBA00022946"/>
    </source>
</evidence>
<comment type="caution">
    <text evidence="20">The sequence shown here is derived from an EMBL/GenBank/DDBJ whole genome shotgun (WGS) entry which is preliminary data.</text>
</comment>
<accession>A0ABD2BYC1</accession>
<protein>
    <recommendedName>
        <fullName evidence="6">Medium-chain specific acyl-CoA dehydrogenase, mitochondrial</fullName>
        <ecNumber evidence="5">1.3.8.7</ecNumber>
    </recommendedName>
</protein>
<evidence type="ECO:0000256" key="13">
    <source>
        <dbReference type="ARBA" id="ARBA00023128"/>
    </source>
</evidence>
<comment type="subcellular location">
    <subcellularLocation>
        <location evidence="2">Mitochondrion matrix</location>
    </subcellularLocation>
</comment>
<evidence type="ECO:0000256" key="6">
    <source>
        <dbReference type="ARBA" id="ARBA00019125"/>
    </source>
</evidence>
<evidence type="ECO:0000259" key="19">
    <source>
        <dbReference type="Pfam" id="PF02771"/>
    </source>
</evidence>
<dbReference type="GO" id="GO:0005759">
    <property type="term" value="C:mitochondrial matrix"/>
    <property type="evidence" value="ECO:0007669"/>
    <property type="project" value="UniProtKB-SubCell"/>
</dbReference>
<evidence type="ECO:0000256" key="11">
    <source>
        <dbReference type="ARBA" id="ARBA00023002"/>
    </source>
</evidence>
<evidence type="ECO:0000256" key="7">
    <source>
        <dbReference type="ARBA" id="ARBA00022630"/>
    </source>
</evidence>
<feature type="compositionally biased region" description="Gly residues" evidence="16">
    <location>
        <begin position="451"/>
        <end position="461"/>
    </location>
</feature>
<proteinExistence type="inferred from homology"/>
<evidence type="ECO:0000259" key="17">
    <source>
        <dbReference type="Pfam" id="PF00441"/>
    </source>
</evidence>
<feature type="compositionally biased region" description="Basic and acidic residues" evidence="16">
    <location>
        <begin position="621"/>
        <end position="639"/>
    </location>
</feature>
<dbReference type="PANTHER" id="PTHR48083">
    <property type="entry name" value="MEDIUM-CHAIN SPECIFIC ACYL-COA DEHYDROGENASE, MITOCHONDRIAL-RELATED"/>
    <property type="match status" value="1"/>
</dbReference>
<keyword evidence="13" id="KW-0496">Mitochondrion</keyword>
<feature type="region of interest" description="Disordered" evidence="16">
    <location>
        <begin position="611"/>
        <end position="668"/>
    </location>
</feature>
<dbReference type="Gene3D" id="2.40.110.10">
    <property type="entry name" value="Butyryl-CoA Dehydrogenase, subunit A, domain 2"/>
    <property type="match status" value="1"/>
</dbReference>
<feature type="domain" description="Acyl-CoA dehydrogenase/oxidase C-terminal" evidence="17">
    <location>
        <begin position="265"/>
        <end position="413"/>
    </location>
</feature>
<feature type="domain" description="Acyl-CoA dehydrogenase/oxidase N-terminal" evidence="19">
    <location>
        <begin position="41"/>
        <end position="149"/>
    </location>
</feature>
<evidence type="ECO:0000256" key="3">
    <source>
        <dbReference type="ARBA" id="ARBA00005198"/>
    </source>
</evidence>
<feature type="compositionally biased region" description="Low complexity" evidence="16">
    <location>
        <begin position="526"/>
        <end position="554"/>
    </location>
</feature>
<feature type="domain" description="Acyl-CoA oxidase/dehydrogenase middle" evidence="18">
    <location>
        <begin position="155"/>
        <end position="253"/>
    </location>
</feature>
<evidence type="ECO:0000256" key="1">
    <source>
        <dbReference type="ARBA" id="ARBA00001974"/>
    </source>
</evidence>
<dbReference type="Pfam" id="PF00441">
    <property type="entry name" value="Acyl-CoA_dh_1"/>
    <property type="match status" value="1"/>
</dbReference>
<comment type="catalytic activity">
    <reaction evidence="14">
        <text>a medium-chain 2,3-saturated fatty acyl-CoA + oxidized [electron-transfer flavoprotein] + H(+) = a medium-chain (2E)-enoyl-CoA + reduced [electron-transfer flavoprotein]</text>
        <dbReference type="Rhea" id="RHEA:14477"/>
        <dbReference type="Rhea" id="RHEA-COMP:10685"/>
        <dbReference type="Rhea" id="RHEA-COMP:10686"/>
        <dbReference type="ChEBI" id="CHEBI:15378"/>
        <dbReference type="ChEBI" id="CHEBI:57692"/>
        <dbReference type="ChEBI" id="CHEBI:58307"/>
        <dbReference type="ChEBI" id="CHEBI:83723"/>
        <dbReference type="ChEBI" id="CHEBI:83726"/>
        <dbReference type="EC" id="1.3.8.7"/>
    </reaction>
</comment>
<keyword evidence="21" id="KW-1185">Reference proteome</keyword>
<evidence type="ECO:0000256" key="4">
    <source>
        <dbReference type="ARBA" id="ARBA00009347"/>
    </source>
</evidence>
<evidence type="ECO:0000256" key="14">
    <source>
        <dbReference type="ARBA" id="ARBA00047882"/>
    </source>
</evidence>
<dbReference type="AlphaFoldDB" id="A0ABD2BYC1"/>
<dbReference type="SUPFAM" id="SSF56645">
    <property type="entry name" value="Acyl-CoA dehydrogenase NM domain-like"/>
    <property type="match status" value="1"/>
</dbReference>
<dbReference type="PROSITE" id="PS00073">
    <property type="entry name" value="ACYL_COA_DH_2"/>
    <property type="match status" value="1"/>
</dbReference>
<dbReference type="Pfam" id="PF02770">
    <property type="entry name" value="Acyl-CoA_dh_M"/>
    <property type="match status" value="1"/>
</dbReference>
<dbReference type="FunFam" id="1.10.540.10:FF:000010">
    <property type="entry name" value="Medium-chain specific acyl-CoA dehydrogenase, mitochondrial"/>
    <property type="match status" value="1"/>
</dbReference>
<dbReference type="EMBL" id="JAYRBN010000065">
    <property type="protein sequence ID" value="KAL2737238.1"/>
    <property type="molecule type" value="Genomic_DNA"/>
</dbReference>
<dbReference type="InterPro" id="IPR006091">
    <property type="entry name" value="Acyl-CoA_Oxase/DH_mid-dom"/>
</dbReference>
<keyword evidence="9" id="KW-0276">Fatty acid metabolism</keyword>
<dbReference type="InterPro" id="IPR050741">
    <property type="entry name" value="Acyl-CoA_dehydrogenase"/>
</dbReference>
<sequence length="668" mass="73491">MLFKKIFNNVTLYPKIFRTFSIKAEPLMSENMNGYNFALNDMQREMQEMVRKFVREEIIPVAGKYDKTGEYPWDIIKKAWNLGFLTNHIPQDCGGLEQTIFDGCLTTEEIAYGCTGIATAIETSGLGQTPVIVAGNKQQQKKYLGRLVEEPLVAAYCVTEPGAGSDVAGLKTKAVKKGKEWILNGTKMWITNGGVANWYFVLARTNPDPKAPASEAFTGFIVERAFEGVTPGRKEINMGQRASDTRMITFEDVRVPEENVLIGEGAGFKIAMKTFDRTRPPVAALAVGLAQRAVDEATKYAMERKTFNKPIAEHQAVAFMIADMVIGVETSRLAWMKAAWAMDVGYPNATVYSSIAKCYAADVANKCATDAVQVFGGAGFNTEYPVEKLMRDAKIFQIYEGTSQIQRLIISRNHFGAPGDIDEIFRKLRLFVSRPKVQCRRMHDGRMATGSGEGGRGGGGPVAPLDNNSTATTTLTESTTSSSSAAPSSSSSTSSSSSSSSSSNTAAILTENHANATNLPLTTGSQQPQQTLHHQQHQQQQQQQQSQQQQQQQQQQQRIRLDLLTDLPANDASGCFPCDNLDNTESQHLPAASICTCCAIFPNLCNSVRASVSSKHPTRTLSDDVPRASYDEFDWRAERSAAAQTSDEDGAEERREEKRREEKRREEG</sequence>
<dbReference type="InterPro" id="IPR009075">
    <property type="entry name" value="AcylCo_DH/oxidase_C"/>
</dbReference>
<organism evidence="20 21">
    <name type="scientific">Vespula maculifrons</name>
    <name type="common">Eastern yellow jacket</name>
    <name type="synonym">Wasp</name>
    <dbReference type="NCBI Taxonomy" id="7453"/>
    <lineage>
        <taxon>Eukaryota</taxon>
        <taxon>Metazoa</taxon>
        <taxon>Ecdysozoa</taxon>
        <taxon>Arthropoda</taxon>
        <taxon>Hexapoda</taxon>
        <taxon>Insecta</taxon>
        <taxon>Pterygota</taxon>
        <taxon>Neoptera</taxon>
        <taxon>Endopterygota</taxon>
        <taxon>Hymenoptera</taxon>
        <taxon>Apocrita</taxon>
        <taxon>Aculeata</taxon>
        <taxon>Vespoidea</taxon>
        <taxon>Vespidae</taxon>
        <taxon>Vespinae</taxon>
        <taxon>Vespula</taxon>
    </lineage>
</organism>
<feature type="compositionally biased region" description="Basic and acidic residues" evidence="16">
    <location>
        <begin position="652"/>
        <end position="668"/>
    </location>
</feature>
<dbReference type="InterPro" id="IPR037069">
    <property type="entry name" value="AcylCoA_DH/ox_N_sf"/>
</dbReference>
<evidence type="ECO:0000256" key="16">
    <source>
        <dbReference type="SAM" id="MobiDB-lite"/>
    </source>
</evidence>
<reference evidence="20 21" key="1">
    <citation type="journal article" date="2024" name="Ann. Entomol. Soc. Am.">
        <title>Genomic analyses of the southern and eastern yellowjacket wasps (Hymenoptera: Vespidae) reveal evolutionary signatures of social life.</title>
        <authorList>
            <person name="Catto M.A."/>
            <person name="Caine P.B."/>
            <person name="Orr S.E."/>
            <person name="Hunt B.G."/>
            <person name="Goodisman M.A.D."/>
        </authorList>
    </citation>
    <scope>NUCLEOTIDE SEQUENCE [LARGE SCALE GENOMIC DNA]</scope>
    <source>
        <strain evidence="20">232</strain>
        <tissue evidence="20">Head and thorax</tissue>
    </source>
</reference>
<keyword evidence="12" id="KW-0443">Lipid metabolism</keyword>
<evidence type="ECO:0000259" key="18">
    <source>
        <dbReference type="Pfam" id="PF02770"/>
    </source>
</evidence>
<dbReference type="Gene3D" id="1.20.140.10">
    <property type="entry name" value="Butyryl-CoA Dehydrogenase, subunit A, domain 3"/>
    <property type="match status" value="1"/>
</dbReference>
<evidence type="ECO:0000313" key="20">
    <source>
        <dbReference type="EMBL" id="KAL2737238.1"/>
    </source>
</evidence>
<evidence type="ECO:0000313" key="21">
    <source>
        <dbReference type="Proteomes" id="UP001607303"/>
    </source>
</evidence>
<evidence type="ECO:0000256" key="12">
    <source>
        <dbReference type="ARBA" id="ARBA00023098"/>
    </source>
</evidence>
<dbReference type="InterPro" id="IPR009100">
    <property type="entry name" value="AcylCoA_DH/oxidase_NM_dom_sf"/>
</dbReference>
<keyword evidence="8 15" id="KW-0274">FAD</keyword>
<evidence type="ECO:0000256" key="8">
    <source>
        <dbReference type="ARBA" id="ARBA00022827"/>
    </source>
</evidence>
<keyword evidence="7 15" id="KW-0285">Flavoprotein</keyword>
<dbReference type="Proteomes" id="UP001607303">
    <property type="component" value="Unassembled WGS sequence"/>
</dbReference>
<evidence type="ECO:0000256" key="2">
    <source>
        <dbReference type="ARBA" id="ARBA00004305"/>
    </source>
</evidence>
<dbReference type="SUPFAM" id="SSF47203">
    <property type="entry name" value="Acyl-CoA dehydrogenase C-terminal domain-like"/>
    <property type="match status" value="1"/>
</dbReference>
<name>A0ABD2BYC1_VESMC</name>
<comment type="cofactor">
    <cofactor evidence="1 15">
        <name>FAD</name>
        <dbReference type="ChEBI" id="CHEBI:57692"/>
    </cofactor>
</comment>
<dbReference type="PANTHER" id="PTHR48083:SF2">
    <property type="entry name" value="MEDIUM-CHAIN SPECIFIC ACYL-COA DEHYDROGENASE, MITOCHONDRIAL"/>
    <property type="match status" value="1"/>
</dbReference>
<comment type="similarity">
    <text evidence="4 15">Belongs to the acyl-CoA dehydrogenase family.</text>
</comment>
<evidence type="ECO:0000256" key="15">
    <source>
        <dbReference type="RuleBase" id="RU362125"/>
    </source>
</evidence>